<dbReference type="InterPro" id="IPR010998">
    <property type="entry name" value="Integrase_recombinase_N"/>
</dbReference>
<comment type="caution">
    <text evidence="5">The sequence shown here is derived from an EMBL/GenBank/DDBJ whole genome shotgun (WGS) entry which is preliminary data.</text>
</comment>
<proteinExistence type="predicted"/>
<sequence>MSSPFIEQLRADMRLRGYSLKTEKSYLGWVRQYIFFHKKQHPKKLGSNEVREFLSWLANERHVAINTQKTALNALVYLYQKALGITDFPHRHQE</sequence>
<evidence type="ECO:0000256" key="1">
    <source>
        <dbReference type="ARBA" id="ARBA00022908"/>
    </source>
</evidence>
<evidence type="ECO:0000256" key="3">
    <source>
        <dbReference type="PROSITE-ProRule" id="PRU01248"/>
    </source>
</evidence>
<evidence type="ECO:0000313" key="6">
    <source>
        <dbReference type="Proteomes" id="UP000295531"/>
    </source>
</evidence>
<dbReference type="EMBL" id="SNXI01000056">
    <property type="protein sequence ID" value="TDP26152.1"/>
    <property type="molecule type" value="Genomic_DNA"/>
</dbReference>
<dbReference type="RefSeq" id="WP_166635932.1">
    <property type="nucleotide sequence ID" value="NZ_SNXI01000056.1"/>
</dbReference>
<dbReference type="GO" id="GO:0003677">
    <property type="term" value="F:DNA binding"/>
    <property type="evidence" value="ECO:0007669"/>
    <property type="project" value="UniProtKB-UniRule"/>
</dbReference>
<dbReference type="Pfam" id="PF13495">
    <property type="entry name" value="Phage_int_SAM_4"/>
    <property type="match status" value="1"/>
</dbReference>
<keyword evidence="2 3" id="KW-0238">DNA-binding</keyword>
<keyword evidence="6" id="KW-1185">Reference proteome</keyword>
<feature type="domain" description="Core-binding (CB)" evidence="4">
    <location>
        <begin position="1"/>
        <end position="83"/>
    </location>
</feature>
<dbReference type="GO" id="GO:0015074">
    <property type="term" value="P:DNA integration"/>
    <property type="evidence" value="ECO:0007669"/>
    <property type="project" value="UniProtKB-KW"/>
</dbReference>
<dbReference type="InterPro" id="IPR004107">
    <property type="entry name" value="Integrase_SAM-like_N"/>
</dbReference>
<dbReference type="InterPro" id="IPR044068">
    <property type="entry name" value="CB"/>
</dbReference>
<reference evidence="5 6" key="1">
    <citation type="submission" date="2019-03" db="EMBL/GenBank/DDBJ databases">
        <title>Freshwater and sediment microbial communities from various areas in North America, analyzing microbe dynamics in response to fracking.</title>
        <authorList>
            <person name="Lamendella R."/>
        </authorList>
    </citation>
    <scope>NUCLEOTIDE SEQUENCE [LARGE SCALE GENOMIC DNA]</scope>
    <source>
        <strain evidence="5 6">18_TX</strain>
    </source>
</reference>
<protein>
    <submittedName>
        <fullName evidence="5">Integrase-like protein</fullName>
    </submittedName>
</protein>
<evidence type="ECO:0000256" key="2">
    <source>
        <dbReference type="ARBA" id="ARBA00023125"/>
    </source>
</evidence>
<evidence type="ECO:0000313" key="5">
    <source>
        <dbReference type="EMBL" id="TDP26152.1"/>
    </source>
</evidence>
<accession>A0A4R6NW82</accession>
<evidence type="ECO:0000259" key="4">
    <source>
        <dbReference type="PROSITE" id="PS51900"/>
    </source>
</evidence>
<organism evidence="5 6">
    <name type="scientific">Idiomarina aquatica</name>
    <dbReference type="NCBI Taxonomy" id="1327752"/>
    <lineage>
        <taxon>Bacteria</taxon>
        <taxon>Pseudomonadati</taxon>
        <taxon>Pseudomonadota</taxon>
        <taxon>Gammaproteobacteria</taxon>
        <taxon>Alteromonadales</taxon>
        <taxon>Idiomarinaceae</taxon>
        <taxon>Idiomarina</taxon>
    </lineage>
</organism>
<gene>
    <name evidence="5" type="ORF">DEU29_1561</name>
</gene>
<dbReference type="Gene3D" id="1.10.150.130">
    <property type="match status" value="1"/>
</dbReference>
<name>A0A4R6NW82_9GAMM</name>
<dbReference type="Proteomes" id="UP000295531">
    <property type="component" value="Unassembled WGS sequence"/>
</dbReference>
<dbReference type="PROSITE" id="PS51900">
    <property type="entry name" value="CB"/>
    <property type="match status" value="1"/>
</dbReference>
<keyword evidence="1" id="KW-0229">DNA integration</keyword>
<dbReference type="AlphaFoldDB" id="A0A4R6NW82"/>